<evidence type="ECO:0000313" key="2">
    <source>
        <dbReference type="Proteomes" id="UP000018208"/>
    </source>
</evidence>
<gene>
    <name evidence="1" type="ORF">SS50377_26273</name>
</gene>
<organism evidence="1 2">
    <name type="scientific">Spironucleus salmonicida</name>
    <dbReference type="NCBI Taxonomy" id="348837"/>
    <lineage>
        <taxon>Eukaryota</taxon>
        <taxon>Metamonada</taxon>
        <taxon>Diplomonadida</taxon>
        <taxon>Hexamitidae</taxon>
        <taxon>Hexamitinae</taxon>
        <taxon>Spironucleus</taxon>
    </lineage>
</organism>
<dbReference type="EMBL" id="AUWU02000006">
    <property type="protein sequence ID" value="KAH0572068.1"/>
    <property type="molecule type" value="Genomic_DNA"/>
</dbReference>
<comment type="caution">
    <text evidence="1">The sequence shown here is derived from an EMBL/GenBank/DDBJ whole genome shotgun (WGS) entry which is preliminary data.</text>
</comment>
<keyword evidence="2" id="KW-1185">Reference proteome</keyword>
<reference evidence="1 2" key="1">
    <citation type="journal article" date="2014" name="PLoS Genet.">
        <title>The Genome of Spironucleus salmonicida Highlights a Fish Pathogen Adapted to Fluctuating Environments.</title>
        <authorList>
            <person name="Xu F."/>
            <person name="Jerlstrom-Hultqvist J."/>
            <person name="Einarsson E."/>
            <person name="Astvaldsson A."/>
            <person name="Svard S.G."/>
            <person name="Andersson J.O."/>
        </authorList>
    </citation>
    <scope>NUCLEOTIDE SEQUENCE [LARGE SCALE GENOMIC DNA]</scope>
    <source>
        <strain evidence="1 2">ATCC 50377</strain>
    </source>
</reference>
<proteinExistence type="predicted"/>
<evidence type="ECO:0000313" key="1">
    <source>
        <dbReference type="EMBL" id="KAH0572068.1"/>
    </source>
</evidence>
<accession>A0A9P8LQ10</accession>
<dbReference type="AlphaFoldDB" id="A0A9P8LQ10"/>
<sequence length="445" mass="50583">MSTIQRYVAEAAQAESLRRGPETFAERHVFVDLTELLTYLADREASLAAFRGDLRPLTAGLDCFLQGVLALGPASVTLAQDGNPSQAVALHCLPLQMAQAAAATRFQRTGNVKFAQEAFRLSPRQRLQVHEHLVASFPAVRSLIAPVLARHYVRGYDIAVSQAQWALLSAADVVPSFHALGMLLSGELATLEVYDAQFLEHVLGQDRDRLALLLGDEYFPGYSVLPIIEHTGLKYQKLQKLNIKLQKITFNTAMDISKGKTISQIATYMLGQENYIVQHVFDDYNRQLTSLEVLMSILERQMLQFYSEVYNITTQEFSSPKCTNQDSDFSSQYFCSYFKSYHGNTHNSTSIIQENLNIYDKIIYLLQDLVQMRKFVQFNKTKHNMPLTFEEYCYFAQLSIKPRSGAKVFLAEMQKQGVQEVSQYVSWEKLTQEDPGELIKRILRR</sequence>
<name>A0A9P8LQ10_9EUKA</name>
<dbReference type="GeneID" id="94300296"/>
<dbReference type="Proteomes" id="UP000018208">
    <property type="component" value="Unassembled WGS sequence"/>
</dbReference>
<dbReference type="KEGG" id="ssao:94300296"/>
<protein>
    <submittedName>
        <fullName evidence="1">Uncharacterized protein</fullName>
    </submittedName>
</protein>
<dbReference type="RefSeq" id="XP_067762841.1">
    <property type="nucleotide sequence ID" value="XM_067910085.1"/>
</dbReference>